<proteinExistence type="predicted"/>
<accession>A0ACC2S0J4</accession>
<comment type="caution">
    <text evidence="1">The sequence shown here is derived from an EMBL/GenBank/DDBJ whole genome shotgun (WGS) entry which is preliminary data.</text>
</comment>
<evidence type="ECO:0000313" key="2">
    <source>
        <dbReference type="Proteomes" id="UP001165960"/>
    </source>
</evidence>
<dbReference type="Proteomes" id="UP001165960">
    <property type="component" value="Unassembled WGS sequence"/>
</dbReference>
<dbReference type="EMBL" id="QTSX02006361">
    <property type="protein sequence ID" value="KAJ9055795.1"/>
    <property type="molecule type" value="Genomic_DNA"/>
</dbReference>
<sequence length="266" mass="28948">MENISSESISFWKEKSKKFVDELYSESLKEKAISLERPLVTLTYAQSLDGKIAGPDKKAIPISSEPSFIMTHYIRNSNHGILVGIGTILNENPRLSTRYTYSSTEANQPIPVVLDSQLRIPLASNILEQGRNPIIFCLDLGPGKSQSKKKQLEALGAQVYECPNIAGHVSIEYCLKVLFKCGIKSLMVEGGSQIIQAFIESIQENSSMVDLLIVTVAPCYIGASGTPLLAPANPASSNVLPNFTSSNYQVSYSQFGPDIVLATTIS</sequence>
<keyword evidence="2" id="KW-1185">Reference proteome</keyword>
<keyword evidence="1" id="KW-0560">Oxidoreductase</keyword>
<reference evidence="1" key="1">
    <citation type="submission" date="2022-04" db="EMBL/GenBank/DDBJ databases">
        <title>Genome of the entomopathogenic fungus Entomophthora muscae.</title>
        <authorList>
            <person name="Elya C."/>
            <person name="Lovett B.R."/>
            <person name="Lee E."/>
            <person name="Macias A.M."/>
            <person name="Hajek A.E."/>
            <person name="De Bivort B.L."/>
            <person name="Kasson M.T."/>
            <person name="De Fine Licht H.H."/>
            <person name="Stajich J.E."/>
        </authorList>
    </citation>
    <scope>NUCLEOTIDE SEQUENCE</scope>
    <source>
        <strain evidence="1">Berkeley</strain>
    </source>
</reference>
<dbReference type="EC" id="1.1.1.302" evidence="1"/>
<protein>
    <submittedName>
        <fullName evidence="1">2,5-diamino-6-(Ribosylamino)-4(3H)-pyrimidinone 5'-phosphate reductase</fullName>
        <ecNumber evidence="1">1.1.1.302</ecNumber>
    </submittedName>
</protein>
<evidence type="ECO:0000313" key="1">
    <source>
        <dbReference type="EMBL" id="KAJ9055795.1"/>
    </source>
</evidence>
<name>A0ACC2S0J4_9FUNG</name>
<gene>
    <name evidence="1" type="primary">RIB7_2</name>
    <name evidence="1" type="ORF">DSO57_1039506</name>
</gene>
<organism evidence="1 2">
    <name type="scientific">Entomophthora muscae</name>
    <dbReference type="NCBI Taxonomy" id="34485"/>
    <lineage>
        <taxon>Eukaryota</taxon>
        <taxon>Fungi</taxon>
        <taxon>Fungi incertae sedis</taxon>
        <taxon>Zoopagomycota</taxon>
        <taxon>Entomophthoromycotina</taxon>
        <taxon>Entomophthoromycetes</taxon>
        <taxon>Entomophthorales</taxon>
        <taxon>Entomophthoraceae</taxon>
        <taxon>Entomophthora</taxon>
    </lineage>
</organism>